<proteinExistence type="predicted"/>
<dbReference type="SUPFAM" id="SSF48371">
    <property type="entry name" value="ARM repeat"/>
    <property type="match status" value="1"/>
</dbReference>
<protein>
    <recommendedName>
        <fullName evidence="3">ARM repeat superfamily protein</fullName>
    </recommendedName>
</protein>
<evidence type="ECO:0008006" key="3">
    <source>
        <dbReference type="Google" id="ProtNLM"/>
    </source>
</evidence>
<dbReference type="GO" id="GO:0005829">
    <property type="term" value="C:cytosol"/>
    <property type="evidence" value="ECO:0007669"/>
    <property type="project" value="TreeGrafter"/>
</dbReference>
<accession>A0AAW1HDI6</accession>
<evidence type="ECO:0000313" key="1">
    <source>
        <dbReference type="EMBL" id="KAK9674140.1"/>
    </source>
</evidence>
<dbReference type="InterPro" id="IPR016024">
    <property type="entry name" value="ARM-type_fold"/>
</dbReference>
<dbReference type="Gene3D" id="1.25.10.10">
    <property type="entry name" value="Leucine-rich Repeat Variant"/>
    <property type="match status" value="1"/>
</dbReference>
<dbReference type="GO" id="GO:0043248">
    <property type="term" value="P:proteasome assembly"/>
    <property type="evidence" value="ECO:0007669"/>
    <property type="project" value="InterPro"/>
</dbReference>
<sequence length="544" mass="59184">MEEFSASQIAQIVHASSDFALYPGTHNEGSVKEFLDRFPLPVIMKKHIWSCSSKTLLAATTYTVWSLLQTKADVPDLENALVACLERIFKTKYGSSLIPHYMPFLQAGLQADSEAVKCLACKTVSCLFENLSYESGLPAQLVIENDIYPLLLHCLVSSDEQVATAATDAIKNFASTSEGIATIFPTERKDSTDLGHLASKCSSLGRIRILSLIVKLFSISHAVASVIHSSNLLGIFEIEVSKTNDILATLSVLELLYELNEIEHAAEFLPMTSLLQLLTSIISNSVHSILRSRAMVISGRMLSKENTIMFVEETNVLSIVSAIKIRLESSESIDGNECESALEAIGQIGSSARGAELLLLRSPEVVKLVTSSAFDGQRRGKQLAALHSLGNIAGVNRSGTNILLGRAAEESFQQLFYDIASTTSKLTPSGLLLSVLKQDSETRAAGYRLISGLVARAWSLSEVCSRQDIINIVTDAYIEDTKIGMESRHDCCLAIHNALISSNLKGDSILAGISVKLQEAIKRGPYLTQKQAEARPTVLSEQRF</sequence>
<dbReference type="Pfam" id="PF10508">
    <property type="entry name" value="Proteasom_PSMB"/>
    <property type="match status" value="1"/>
</dbReference>
<dbReference type="PANTHER" id="PTHR13554:SF10">
    <property type="entry name" value="26S PROTEASOME NON-ATPASE REGULATORY SUBUNIT 5"/>
    <property type="match status" value="1"/>
</dbReference>
<name>A0AAW1HDI6_SAPOF</name>
<dbReference type="PANTHER" id="PTHR13554">
    <property type="entry name" value="26S PROTEASOME NON-ATPASE REGULATORY SUBUNIT 5-RELATED"/>
    <property type="match status" value="1"/>
</dbReference>
<keyword evidence="2" id="KW-1185">Reference proteome</keyword>
<dbReference type="EMBL" id="JBDFQZ010000012">
    <property type="protein sequence ID" value="KAK9674140.1"/>
    <property type="molecule type" value="Genomic_DNA"/>
</dbReference>
<comment type="caution">
    <text evidence="1">The sequence shown here is derived from an EMBL/GenBank/DDBJ whole genome shotgun (WGS) entry which is preliminary data.</text>
</comment>
<evidence type="ECO:0000313" key="2">
    <source>
        <dbReference type="Proteomes" id="UP001443914"/>
    </source>
</evidence>
<gene>
    <name evidence="1" type="ORF">RND81_12G213600</name>
</gene>
<reference evidence="1" key="1">
    <citation type="submission" date="2024-03" db="EMBL/GenBank/DDBJ databases">
        <title>WGS assembly of Saponaria officinalis var. Norfolk2.</title>
        <authorList>
            <person name="Jenkins J."/>
            <person name="Shu S."/>
            <person name="Grimwood J."/>
            <person name="Barry K."/>
            <person name="Goodstein D."/>
            <person name="Schmutz J."/>
            <person name="Leebens-Mack J."/>
            <person name="Osbourn A."/>
        </authorList>
    </citation>
    <scope>NUCLEOTIDE SEQUENCE [LARGE SCALE GENOMIC DNA]</scope>
    <source>
        <strain evidence="1">JIC</strain>
    </source>
</reference>
<organism evidence="1 2">
    <name type="scientific">Saponaria officinalis</name>
    <name type="common">Common soapwort</name>
    <name type="synonym">Lychnis saponaria</name>
    <dbReference type="NCBI Taxonomy" id="3572"/>
    <lineage>
        <taxon>Eukaryota</taxon>
        <taxon>Viridiplantae</taxon>
        <taxon>Streptophyta</taxon>
        <taxon>Embryophyta</taxon>
        <taxon>Tracheophyta</taxon>
        <taxon>Spermatophyta</taxon>
        <taxon>Magnoliopsida</taxon>
        <taxon>eudicotyledons</taxon>
        <taxon>Gunneridae</taxon>
        <taxon>Pentapetalae</taxon>
        <taxon>Caryophyllales</taxon>
        <taxon>Caryophyllaceae</taxon>
        <taxon>Caryophylleae</taxon>
        <taxon>Saponaria</taxon>
    </lineage>
</organism>
<dbReference type="InterPro" id="IPR011989">
    <property type="entry name" value="ARM-like"/>
</dbReference>
<dbReference type="AlphaFoldDB" id="A0AAW1HDI6"/>
<dbReference type="InterPro" id="IPR019538">
    <property type="entry name" value="PSMD5"/>
</dbReference>
<dbReference type="Proteomes" id="UP001443914">
    <property type="component" value="Unassembled WGS sequence"/>
</dbReference>